<dbReference type="InterPro" id="IPR040256">
    <property type="entry name" value="At4g02000-like"/>
</dbReference>
<dbReference type="EMBL" id="CM010629">
    <property type="protein sequence ID" value="RID75768.1"/>
    <property type="molecule type" value="Genomic_DNA"/>
</dbReference>
<feature type="domain" description="DUF4283" evidence="2">
    <location>
        <begin position="26"/>
        <end position="108"/>
    </location>
</feature>
<dbReference type="PANTHER" id="PTHR31286:SF163">
    <property type="entry name" value="ZINC KNUCKLE CX2CX4HX4C DOMAIN-CONTAINING PROTEIN"/>
    <property type="match status" value="1"/>
</dbReference>
<organism evidence="3 4">
    <name type="scientific">Brassica campestris</name>
    <name type="common">Field mustard</name>
    <dbReference type="NCBI Taxonomy" id="3711"/>
    <lineage>
        <taxon>Eukaryota</taxon>
        <taxon>Viridiplantae</taxon>
        <taxon>Streptophyta</taxon>
        <taxon>Embryophyta</taxon>
        <taxon>Tracheophyta</taxon>
        <taxon>Spermatophyta</taxon>
        <taxon>Magnoliopsida</taxon>
        <taxon>eudicotyledons</taxon>
        <taxon>Gunneridae</taxon>
        <taxon>Pentapetalae</taxon>
        <taxon>rosids</taxon>
        <taxon>malvids</taxon>
        <taxon>Brassicales</taxon>
        <taxon>Brassicaceae</taxon>
        <taxon>Brassiceae</taxon>
        <taxon>Brassica</taxon>
    </lineage>
</organism>
<evidence type="ECO:0000313" key="3">
    <source>
        <dbReference type="EMBL" id="RID75768.1"/>
    </source>
</evidence>
<evidence type="ECO:0000256" key="1">
    <source>
        <dbReference type="SAM" id="MobiDB-lite"/>
    </source>
</evidence>
<proteinExistence type="predicted"/>
<sequence>MLSHLHQAPCTGRVRVEERDNLHLIQKHSLTVVGRVTNPSLQKVWSLIPFFTEKWSTCTRPRGSDVGQGMFQFQFDSEANLLEILEKRPYTYAKWMVIIQRWEQMTAPDFPSLIPFWIKREGTVESINKNIGIFEKAEISSLDVRMRVQVNGRLPLITSSVIEYPNGDEVTATLVYENIGKHCSCCFRLGHELRDSFKAKAEKRKALSIASETPREHSLSTSSPGRNQLPHQQRELSIHPTPQRNEDHRNRYYQNQEREQNSRTSESCRHDQRRSRDPMVPMAGQEQPHFNNKETTPEEVITKAIVAAQEWLREQITGPIQ</sequence>
<evidence type="ECO:0000313" key="4">
    <source>
        <dbReference type="Proteomes" id="UP000264353"/>
    </source>
</evidence>
<feature type="region of interest" description="Disordered" evidence="1">
    <location>
        <begin position="207"/>
        <end position="294"/>
    </location>
</feature>
<reference evidence="3 4" key="1">
    <citation type="submission" date="2018-06" db="EMBL/GenBank/DDBJ databases">
        <title>WGS assembly of Brassica rapa FPsc.</title>
        <authorList>
            <person name="Bowman J."/>
            <person name="Kohchi T."/>
            <person name="Yamato K."/>
            <person name="Jenkins J."/>
            <person name="Shu S."/>
            <person name="Ishizaki K."/>
            <person name="Yamaoka S."/>
            <person name="Nishihama R."/>
            <person name="Nakamura Y."/>
            <person name="Berger F."/>
            <person name="Adam C."/>
            <person name="Aki S."/>
            <person name="Althoff F."/>
            <person name="Araki T."/>
            <person name="Arteaga-Vazquez M."/>
            <person name="Balasubrmanian S."/>
            <person name="Bauer D."/>
            <person name="Boehm C."/>
            <person name="Briginshaw L."/>
            <person name="Caballero-Perez J."/>
            <person name="Catarino B."/>
            <person name="Chen F."/>
            <person name="Chiyoda S."/>
            <person name="Chovatia M."/>
            <person name="Davies K."/>
            <person name="Delmans M."/>
            <person name="Demura T."/>
            <person name="Dierschke T."/>
            <person name="Dolan L."/>
            <person name="Dorantes-Acosta A."/>
            <person name="Eklund D."/>
            <person name="Florent S."/>
            <person name="Flores-Sandoval E."/>
            <person name="Fujiyama A."/>
            <person name="Fukuzawa H."/>
            <person name="Galik B."/>
            <person name="Grimanelli D."/>
            <person name="Grimwood J."/>
            <person name="Grossniklaus U."/>
            <person name="Hamada T."/>
            <person name="Haseloff J."/>
            <person name="Hetherington A."/>
            <person name="Higo A."/>
            <person name="Hirakawa Y."/>
            <person name="Hundley H."/>
            <person name="Ikeda Y."/>
            <person name="Inoue K."/>
            <person name="Inoue S."/>
            <person name="Ishida S."/>
            <person name="Jia Q."/>
            <person name="Kakita M."/>
            <person name="Kanazawa T."/>
            <person name="Kawai Y."/>
            <person name="Kawashima T."/>
            <person name="Kennedy M."/>
            <person name="Kinose K."/>
            <person name="Kinoshita T."/>
            <person name="Kohara Y."/>
            <person name="Koide E."/>
            <person name="Komatsu K."/>
            <person name="Kopischke S."/>
            <person name="Kubo M."/>
            <person name="Kyozuka J."/>
            <person name="Lagercrantz U."/>
            <person name="Lin S."/>
            <person name="Lindquist E."/>
            <person name="Lipzen A."/>
            <person name="Lu C."/>
            <person name="Luna E."/>
            <person name="Martienssen R."/>
            <person name="Minamino N."/>
            <person name="Mizutani M."/>
            <person name="Mizutani M."/>
            <person name="Mochizuki N."/>
            <person name="Monte I."/>
            <person name="Mosher R."/>
            <person name="Nagasaki H."/>
            <person name="Nakagami H."/>
            <person name="Naramoto S."/>
            <person name="Nishitani K."/>
            <person name="Ohtani M."/>
            <person name="Okamoto T."/>
            <person name="Okumura M."/>
            <person name="Phillips J."/>
            <person name="Pollak B."/>
            <person name="Reinders A."/>
            <person name="Roevekamp M."/>
            <person name="Sano R."/>
            <person name="Sawa S."/>
            <person name="Schmid M."/>
            <person name="Shirakawa M."/>
            <person name="Solano R."/>
            <person name="Spunde A."/>
            <person name="Suetsugu N."/>
            <person name="Sugano S."/>
            <person name="Sugiyama A."/>
            <person name="Sun R."/>
            <person name="Suzuki Y."/>
            <person name="Takenaka M."/>
            <person name="Takezawa D."/>
            <person name="Tomogane H."/>
            <person name="Tsuzuki M."/>
            <person name="Ueda T."/>
            <person name="Umeda M."/>
            <person name="Ward J."/>
            <person name="Watanabe Y."/>
            <person name="Yazaki K."/>
            <person name="Yokoyama R."/>
            <person name="Yoshitake Y."/>
            <person name="Yotsui I."/>
            <person name="Zachgo S."/>
            <person name="Schmutz J."/>
        </authorList>
    </citation>
    <scope>NUCLEOTIDE SEQUENCE [LARGE SCALE GENOMIC DNA]</scope>
    <source>
        <strain evidence="4">cv. B-3</strain>
    </source>
</reference>
<evidence type="ECO:0000259" key="2">
    <source>
        <dbReference type="Pfam" id="PF14111"/>
    </source>
</evidence>
<dbReference type="AlphaFoldDB" id="A0A398AFU4"/>
<dbReference type="Pfam" id="PF14111">
    <property type="entry name" value="DUF4283"/>
    <property type="match status" value="1"/>
</dbReference>
<gene>
    <name evidence="3" type="ORF">BRARA_B02796</name>
</gene>
<feature type="compositionally biased region" description="Polar residues" evidence="1">
    <location>
        <begin position="219"/>
        <end position="231"/>
    </location>
</feature>
<dbReference type="InterPro" id="IPR025558">
    <property type="entry name" value="DUF4283"/>
</dbReference>
<accession>A0A398AFU4</accession>
<name>A0A398AFU4_BRACM</name>
<dbReference type="Proteomes" id="UP000264353">
    <property type="component" value="Chromosome A2"/>
</dbReference>
<dbReference type="PANTHER" id="PTHR31286">
    <property type="entry name" value="GLYCINE-RICH CELL WALL STRUCTURAL PROTEIN 1.8-LIKE"/>
    <property type="match status" value="1"/>
</dbReference>
<protein>
    <recommendedName>
        <fullName evidence="2">DUF4283 domain-containing protein</fullName>
    </recommendedName>
</protein>
<feature type="compositionally biased region" description="Basic and acidic residues" evidence="1">
    <location>
        <begin position="244"/>
        <end position="277"/>
    </location>
</feature>